<keyword evidence="3" id="KW-1185">Reference proteome</keyword>
<dbReference type="OrthoDB" id="1358501at2"/>
<dbReference type="AlphaFoldDB" id="A0A2S9CJP0"/>
<reference evidence="3 4" key="1">
    <citation type="submission" date="2017-09" db="EMBL/GenBank/DDBJ databases">
        <title>Genomic, metabolic, and phenotypic characteristics of bacterial isolates from the natural microbiome of the model nematode Caenorhabditis elegans.</title>
        <authorList>
            <person name="Zimmermann J."/>
            <person name="Obeng N."/>
            <person name="Yang W."/>
            <person name="Obeng O."/>
            <person name="Kissoyan K."/>
            <person name="Pees B."/>
            <person name="Dirksen P."/>
            <person name="Hoppner M."/>
            <person name="Franke A."/>
            <person name="Rosenstiel P."/>
            <person name="Leippe M."/>
            <person name="Dierking K."/>
            <person name="Kaleta C."/>
            <person name="Schulenburg H."/>
        </authorList>
    </citation>
    <scope>NUCLEOTIDE SEQUENCE [LARGE SCALE GENOMIC DNA]</scope>
    <source>
        <strain evidence="1 4">MYb25</strain>
        <strain evidence="2 3">MYb44</strain>
    </source>
</reference>
<sequence>MIGTWKGKYKYSVRRNSELYDKEIEFLLKITEFDGENFIGTVQDDDHDYGTRGVGTITGKINDKNIEFIKQMPIKTTVSMNGKRIENEYEKHKPIYYTGISNLKNSYSGHWKFKGADFINRLFHLLFAVKGTWEITKIE</sequence>
<dbReference type="RefSeq" id="WP_105684495.1">
    <property type="nucleotide sequence ID" value="NZ_JBBGZD010000006.1"/>
</dbReference>
<evidence type="ECO:0008006" key="5">
    <source>
        <dbReference type="Google" id="ProtNLM"/>
    </source>
</evidence>
<proteinExistence type="predicted"/>
<protein>
    <recommendedName>
        <fullName evidence="5">DUF1579 domain-containing protein</fullName>
    </recommendedName>
</protein>
<evidence type="ECO:0000313" key="1">
    <source>
        <dbReference type="EMBL" id="PRB80744.1"/>
    </source>
</evidence>
<evidence type="ECO:0000313" key="3">
    <source>
        <dbReference type="Proteomes" id="UP000238325"/>
    </source>
</evidence>
<dbReference type="Proteomes" id="UP000238325">
    <property type="component" value="Unassembled WGS sequence"/>
</dbReference>
<name>A0A2S9CJP0_CHRCI</name>
<dbReference type="Proteomes" id="UP000238534">
    <property type="component" value="Unassembled WGS sequence"/>
</dbReference>
<gene>
    <name evidence="1" type="ORF">CQ022_21325</name>
    <name evidence="2" type="ORF">CQ033_21330</name>
</gene>
<organism evidence="1 4">
    <name type="scientific">Chryseobacterium culicis</name>
    <dbReference type="NCBI Taxonomy" id="680127"/>
    <lineage>
        <taxon>Bacteria</taxon>
        <taxon>Pseudomonadati</taxon>
        <taxon>Bacteroidota</taxon>
        <taxon>Flavobacteriia</taxon>
        <taxon>Flavobacteriales</taxon>
        <taxon>Weeksellaceae</taxon>
        <taxon>Chryseobacterium group</taxon>
        <taxon>Chryseobacterium</taxon>
    </lineage>
</organism>
<dbReference type="EMBL" id="PCPH01000008">
    <property type="protein sequence ID" value="PRB87593.1"/>
    <property type="molecule type" value="Genomic_DNA"/>
</dbReference>
<comment type="caution">
    <text evidence="1">The sequence shown here is derived from an EMBL/GenBank/DDBJ whole genome shotgun (WGS) entry which is preliminary data.</text>
</comment>
<dbReference type="EMBL" id="PCPP01000006">
    <property type="protein sequence ID" value="PRB80744.1"/>
    <property type="molecule type" value="Genomic_DNA"/>
</dbReference>
<evidence type="ECO:0000313" key="4">
    <source>
        <dbReference type="Proteomes" id="UP000238534"/>
    </source>
</evidence>
<accession>A0A2S9CJP0</accession>
<evidence type="ECO:0000313" key="2">
    <source>
        <dbReference type="EMBL" id="PRB87593.1"/>
    </source>
</evidence>